<keyword evidence="3 6" id="KW-0812">Transmembrane</keyword>
<evidence type="ECO:0000256" key="1">
    <source>
        <dbReference type="ARBA" id="ARBA00004651"/>
    </source>
</evidence>
<evidence type="ECO:0000256" key="5">
    <source>
        <dbReference type="ARBA" id="ARBA00023136"/>
    </source>
</evidence>
<feature type="transmembrane region" description="Helical" evidence="6">
    <location>
        <begin position="123"/>
        <end position="147"/>
    </location>
</feature>
<dbReference type="GO" id="GO:0005886">
    <property type="term" value="C:plasma membrane"/>
    <property type="evidence" value="ECO:0007669"/>
    <property type="project" value="UniProtKB-SubCell"/>
</dbReference>
<evidence type="ECO:0000313" key="8">
    <source>
        <dbReference type="EMBL" id="QDU66638.1"/>
    </source>
</evidence>
<feature type="transmembrane region" description="Helical" evidence="6">
    <location>
        <begin position="79"/>
        <end position="97"/>
    </location>
</feature>
<feature type="transmembrane region" description="Helical" evidence="6">
    <location>
        <begin position="184"/>
        <end position="200"/>
    </location>
</feature>
<dbReference type="PANTHER" id="PTHR30294">
    <property type="entry name" value="MEMBRANE COMPONENT OF ABC TRANSPORTER YHHJ-RELATED"/>
    <property type="match status" value="1"/>
</dbReference>
<dbReference type="KEGG" id="pbap:Pla133_17140"/>
<feature type="transmembrane region" description="Helical" evidence="6">
    <location>
        <begin position="244"/>
        <end position="263"/>
    </location>
</feature>
<dbReference type="Pfam" id="PF12698">
    <property type="entry name" value="ABC2_membrane_3"/>
    <property type="match status" value="1"/>
</dbReference>
<keyword evidence="9" id="KW-1185">Reference proteome</keyword>
<keyword evidence="5 6" id="KW-0472">Membrane</keyword>
<feature type="transmembrane region" description="Helical" evidence="6">
    <location>
        <begin position="44"/>
        <end position="67"/>
    </location>
</feature>
<feature type="domain" description="ABC-2 type transporter transmembrane" evidence="7">
    <location>
        <begin position="79"/>
        <end position="197"/>
    </location>
</feature>
<accession>A0A518BI29</accession>
<dbReference type="InterPro" id="IPR051449">
    <property type="entry name" value="ABC-2_transporter_component"/>
</dbReference>
<proteinExistence type="predicted"/>
<evidence type="ECO:0000256" key="6">
    <source>
        <dbReference type="SAM" id="Phobius"/>
    </source>
</evidence>
<dbReference type="Proteomes" id="UP000316921">
    <property type="component" value="Chromosome"/>
</dbReference>
<sequence length="268" mass="28125">MAQSTAPSAASATGRASATGPAPGFLSGVRVIATRELGAYFDSAIAYVYTIAFVALAGSIFMNEFFLAGRADMTPFFDLLPLLLAVFLPAITMRLWAEEAQKRTIELLLTLPIRPAQAVLGKFAAALALYGVFLACTLPIPIMIGVLGDPDVGRIVSGYLGLVLFGAMFLALGMFTSALTGDQIVAYVLATVAGIALVLVGDERVVSVLDGLFPGLTIGSTLYDTLAVLPPYESFVRGLVELPAVLYFVGLSAALLWANALVLRISRA</sequence>
<dbReference type="InterPro" id="IPR013525">
    <property type="entry name" value="ABC2_TM"/>
</dbReference>
<dbReference type="RefSeq" id="WP_145064456.1">
    <property type="nucleotide sequence ID" value="NZ_CP036287.1"/>
</dbReference>
<gene>
    <name evidence="8" type="ORF">Pla133_17140</name>
</gene>
<evidence type="ECO:0000313" key="9">
    <source>
        <dbReference type="Proteomes" id="UP000316921"/>
    </source>
</evidence>
<protein>
    <submittedName>
        <fullName evidence="8">ABC-2 family transporter protein</fullName>
    </submittedName>
</protein>
<evidence type="ECO:0000256" key="4">
    <source>
        <dbReference type="ARBA" id="ARBA00022989"/>
    </source>
</evidence>
<evidence type="ECO:0000256" key="2">
    <source>
        <dbReference type="ARBA" id="ARBA00022475"/>
    </source>
</evidence>
<dbReference type="PANTHER" id="PTHR30294:SF29">
    <property type="entry name" value="MULTIDRUG ABC TRANSPORTER PERMEASE YBHS-RELATED"/>
    <property type="match status" value="1"/>
</dbReference>
<reference evidence="8 9" key="1">
    <citation type="submission" date="2019-02" db="EMBL/GenBank/DDBJ databases">
        <title>Deep-cultivation of Planctomycetes and their phenomic and genomic characterization uncovers novel biology.</title>
        <authorList>
            <person name="Wiegand S."/>
            <person name="Jogler M."/>
            <person name="Boedeker C."/>
            <person name="Pinto D."/>
            <person name="Vollmers J."/>
            <person name="Rivas-Marin E."/>
            <person name="Kohn T."/>
            <person name="Peeters S.H."/>
            <person name="Heuer A."/>
            <person name="Rast P."/>
            <person name="Oberbeckmann S."/>
            <person name="Bunk B."/>
            <person name="Jeske O."/>
            <person name="Meyerdierks A."/>
            <person name="Storesund J.E."/>
            <person name="Kallscheuer N."/>
            <person name="Luecker S."/>
            <person name="Lage O.M."/>
            <person name="Pohl T."/>
            <person name="Merkel B.J."/>
            <person name="Hornburger P."/>
            <person name="Mueller R.-W."/>
            <person name="Bruemmer F."/>
            <person name="Labrenz M."/>
            <person name="Spormann A.M."/>
            <person name="Op den Camp H."/>
            <person name="Overmann J."/>
            <person name="Amann R."/>
            <person name="Jetten M.S.M."/>
            <person name="Mascher T."/>
            <person name="Medema M.H."/>
            <person name="Devos D.P."/>
            <person name="Kaster A.-K."/>
            <person name="Ovreas L."/>
            <person name="Rohde M."/>
            <person name="Galperin M.Y."/>
            <person name="Jogler C."/>
        </authorList>
    </citation>
    <scope>NUCLEOTIDE SEQUENCE [LARGE SCALE GENOMIC DNA]</scope>
    <source>
        <strain evidence="8 9">Pla133</strain>
    </source>
</reference>
<comment type="subcellular location">
    <subcellularLocation>
        <location evidence="1">Cell membrane</location>
        <topology evidence="1">Multi-pass membrane protein</topology>
    </subcellularLocation>
</comment>
<dbReference type="AlphaFoldDB" id="A0A518BI29"/>
<dbReference type="EMBL" id="CP036287">
    <property type="protein sequence ID" value="QDU66638.1"/>
    <property type="molecule type" value="Genomic_DNA"/>
</dbReference>
<dbReference type="GO" id="GO:0140359">
    <property type="term" value="F:ABC-type transporter activity"/>
    <property type="evidence" value="ECO:0007669"/>
    <property type="project" value="InterPro"/>
</dbReference>
<organism evidence="8 9">
    <name type="scientific">Engelhardtia mirabilis</name>
    <dbReference type="NCBI Taxonomy" id="2528011"/>
    <lineage>
        <taxon>Bacteria</taxon>
        <taxon>Pseudomonadati</taxon>
        <taxon>Planctomycetota</taxon>
        <taxon>Planctomycetia</taxon>
        <taxon>Planctomycetia incertae sedis</taxon>
        <taxon>Engelhardtia</taxon>
    </lineage>
</organism>
<evidence type="ECO:0000256" key="3">
    <source>
        <dbReference type="ARBA" id="ARBA00022692"/>
    </source>
</evidence>
<keyword evidence="2" id="KW-1003">Cell membrane</keyword>
<name>A0A518BI29_9BACT</name>
<keyword evidence="4 6" id="KW-1133">Transmembrane helix</keyword>
<feature type="transmembrane region" description="Helical" evidence="6">
    <location>
        <begin position="159"/>
        <end position="178"/>
    </location>
</feature>
<evidence type="ECO:0000259" key="7">
    <source>
        <dbReference type="Pfam" id="PF12698"/>
    </source>
</evidence>